<comment type="subcellular location">
    <subcellularLocation>
        <location evidence="3">Mitochondrion intermembrane space</location>
    </subcellularLocation>
</comment>
<evidence type="ECO:0000313" key="26">
    <source>
        <dbReference type="Proteomes" id="UP000799772"/>
    </source>
</evidence>
<dbReference type="EMBL" id="ML978124">
    <property type="protein sequence ID" value="KAF2100944.1"/>
    <property type="molecule type" value="Genomic_DNA"/>
</dbReference>
<evidence type="ECO:0000256" key="21">
    <source>
        <dbReference type="ARBA" id="ARBA00078938"/>
    </source>
</evidence>
<evidence type="ECO:0000256" key="14">
    <source>
        <dbReference type="ARBA" id="ARBA00052399"/>
    </source>
</evidence>
<keyword evidence="13" id="KW-0496">Mitochondrion</keyword>
<dbReference type="InterPro" id="IPR037458">
    <property type="entry name" value="L-MDH/L-LDH_FMN-bd"/>
</dbReference>
<evidence type="ECO:0000256" key="8">
    <source>
        <dbReference type="ARBA" id="ARBA00022643"/>
    </source>
</evidence>
<gene>
    <name evidence="25" type="ORF">NA57DRAFT_36543</name>
</gene>
<evidence type="ECO:0000256" key="16">
    <source>
        <dbReference type="ARBA" id="ARBA00061589"/>
    </source>
</evidence>
<dbReference type="AlphaFoldDB" id="A0A9P4MCS3"/>
<keyword evidence="5" id="KW-0813">Transport</keyword>
<evidence type="ECO:0000259" key="24">
    <source>
        <dbReference type="PROSITE" id="PS51349"/>
    </source>
</evidence>
<keyword evidence="11" id="KW-0560">Oxidoreductase</keyword>
<feature type="domain" description="FMN hydroxy acid dehydrogenase" evidence="24">
    <location>
        <begin position="107"/>
        <end position="467"/>
    </location>
</feature>
<dbReference type="PROSITE" id="PS51349">
    <property type="entry name" value="FMN_HYDROXY_ACID_DH_2"/>
    <property type="match status" value="1"/>
</dbReference>
<keyword evidence="26" id="KW-1185">Reference proteome</keyword>
<comment type="cofactor">
    <cofactor evidence="2">
        <name>heme b</name>
        <dbReference type="ChEBI" id="CHEBI:60344"/>
    </cofactor>
</comment>
<sequence>MASNRKVSVDEIRQHASPESCWIVVDGKVWDMTEFAPDHPGGAETILEHAGRDATEPYSAVHPPSLLPKNLPPNKFIGVLDTTTVDTEWTKPPPKATPELTLNQEKPPLQTIINANDFETVASKTFGAKTWAFYSSAATDCITRDANRSTFDRIWFRPRVLVNVDRADTRSRIMGNDVSMPLFVSPAALAGMAHPEGEKALARACKRNGMIQAVSTNASFPIDEIADAAPGHPFIFQLYVDRKRENSAKLLKMVEGLGVVKAVMFTVDAPVIGKREADERVRADLSVSSPMSKSKASEDKKGGGVGRTMGSYIDPTSTWETIAWLKKTTKLPIIVKGVQCAEDAKLCVKYGCQGIFVSNHGGRELDTAPAAIMVLLELQKNCPEVFEKLEVFVDGGIRRGTDILKCLCLGATAVGIGRSFLYSLNYGEDGVEHLIDILKDELETAMKLVGITDLSQVHPGLVNTLDVDHLIPTTVGHPYARWRPRARI</sequence>
<protein>
    <recommendedName>
        <fullName evidence="18">L-lactate dehydrogenase (cytochrome)</fullName>
        <ecNumber evidence="17">1.1.2.3</ecNumber>
    </recommendedName>
    <alternativeName>
        <fullName evidence="20">Cytochrome b2</fullName>
    </alternativeName>
    <alternativeName>
        <fullName evidence="19">Flavocytochrome b2</fullName>
    </alternativeName>
    <alternativeName>
        <fullName evidence="21">L-lactate ferricytochrome c oxidoreductase</fullName>
    </alternativeName>
</protein>
<comment type="caution">
    <text evidence="25">The sequence shown here is derived from an EMBL/GenBank/DDBJ whole genome shotgun (WGS) entry which is preliminary data.</text>
</comment>
<evidence type="ECO:0000256" key="5">
    <source>
        <dbReference type="ARBA" id="ARBA00022448"/>
    </source>
</evidence>
<keyword evidence="9" id="KW-0479">Metal-binding</keyword>
<dbReference type="InterPro" id="IPR036400">
    <property type="entry name" value="Cyt_B5-like_heme/steroid_sf"/>
</dbReference>
<dbReference type="GO" id="GO:0005758">
    <property type="term" value="C:mitochondrial intermembrane space"/>
    <property type="evidence" value="ECO:0007669"/>
    <property type="project" value="UniProtKB-SubCell"/>
</dbReference>
<dbReference type="Pfam" id="PF01070">
    <property type="entry name" value="FMN_dh"/>
    <property type="match status" value="1"/>
</dbReference>
<comment type="similarity">
    <text evidence="16">In the N-terminal section; belongs to the cytochrome b5 family.</text>
</comment>
<comment type="catalytic activity">
    <reaction evidence="14">
        <text>(S)-lactate + 2 Fe(III)-[cytochrome c] = 2 Fe(II)-[cytochrome c] + pyruvate + 2 H(+)</text>
        <dbReference type="Rhea" id="RHEA:19909"/>
        <dbReference type="Rhea" id="RHEA-COMP:10350"/>
        <dbReference type="Rhea" id="RHEA-COMP:14399"/>
        <dbReference type="ChEBI" id="CHEBI:15361"/>
        <dbReference type="ChEBI" id="CHEBI:15378"/>
        <dbReference type="ChEBI" id="CHEBI:16651"/>
        <dbReference type="ChEBI" id="CHEBI:29033"/>
        <dbReference type="ChEBI" id="CHEBI:29034"/>
        <dbReference type="EC" id="1.1.2.3"/>
    </reaction>
    <physiologicalReaction direction="left-to-right" evidence="14">
        <dbReference type="Rhea" id="RHEA:19910"/>
    </physiologicalReaction>
</comment>
<keyword evidence="10" id="KW-0809">Transit peptide</keyword>
<dbReference type="GO" id="GO:0046872">
    <property type="term" value="F:metal ion binding"/>
    <property type="evidence" value="ECO:0007669"/>
    <property type="project" value="UniProtKB-KW"/>
</dbReference>
<feature type="domain" description="Cytochrome b5 heme-binding" evidence="23">
    <location>
        <begin position="4"/>
        <end position="81"/>
    </location>
</feature>
<proteinExistence type="inferred from homology"/>
<evidence type="ECO:0000256" key="22">
    <source>
        <dbReference type="SAM" id="MobiDB-lite"/>
    </source>
</evidence>
<evidence type="ECO:0000313" key="25">
    <source>
        <dbReference type="EMBL" id="KAF2100944.1"/>
    </source>
</evidence>
<comment type="subunit">
    <text evidence="4">Homotetramer.</text>
</comment>
<dbReference type="FunFam" id="3.10.120.10:FF:000009">
    <property type="entry name" value="Cytochrome b2, mitochondrial, putative"/>
    <property type="match status" value="1"/>
</dbReference>
<evidence type="ECO:0000256" key="2">
    <source>
        <dbReference type="ARBA" id="ARBA00001970"/>
    </source>
</evidence>
<evidence type="ECO:0000256" key="13">
    <source>
        <dbReference type="ARBA" id="ARBA00023128"/>
    </source>
</evidence>
<dbReference type="PROSITE" id="PS50255">
    <property type="entry name" value="CYTOCHROME_B5_2"/>
    <property type="match status" value="1"/>
</dbReference>
<dbReference type="Pfam" id="PF00173">
    <property type="entry name" value="Cyt-b5"/>
    <property type="match status" value="1"/>
</dbReference>
<dbReference type="SUPFAM" id="SSF51395">
    <property type="entry name" value="FMN-linked oxidoreductases"/>
    <property type="match status" value="1"/>
</dbReference>
<keyword evidence="6" id="KW-0349">Heme</keyword>
<evidence type="ECO:0000256" key="18">
    <source>
        <dbReference type="ARBA" id="ARBA00068515"/>
    </source>
</evidence>
<evidence type="ECO:0000256" key="12">
    <source>
        <dbReference type="ARBA" id="ARBA00023004"/>
    </source>
</evidence>
<evidence type="ECO:0000256" key="6">
    <source>
        <dbReference type="ARBA" id="ARBA00022617"/>
    </source>
</evidence>
<evidence type="ECO:0000256" key="20">
    <source>
        <dbReference type="ARBA" id="ARBA00078774"/>
    </source>
</evidence>
<dbReference type="CDD" id="cd02922">
    <property type="entry name" value="FCB2_FMN"/>
    <property type="match status" value="1"/>
</dbReference>
<dbReference type="InterPro" id="IPR001199">
    <property type="entry name" value="Cyt_B5-like_heme/steroid-bd"/>
</dbReference>
<evidence type="ECO:0000256" key="1">
    <source>
        <dbReference type="ARBA" id="ARBA00001917"/>
    </source>
</evidence>
<comment type="cofactor">
    <cofactor evidence="1">
        <name>FMN</name>
        <dbReference type="ChEBI" id="CHEBI:58210"/>
    </cofactor>
</comment>
<evidence type="ECO:0000256" key="7">
    <source>
        <dbReference type="ARBA" id="ARBA00022630"/>
    </source>
</evidence>
<evidence type="ECO:0000259" key="23">
    <source>
        <dbReference type="PROSITE" id="PS50255"/>
    </source>
</evidence>
<evidence type="ECO:0000256" key="10">
    <source>
        <dbReference type="ARBA" id="ARBA00022946"/>
    </source>
</evidence>
<keyword evidence="12" id="KW-0408">Iron</keyword>
<dbReference type="GO" id="GO:0004460">
    <property type="term" value="F:L-lactate dehydrogenase (cytochrome) activity"/>
    <property type="evidence" value="ECO:0007669"/>
    <property type="project" value="UniProtKB-EC"/>
</dbReference>
<keyword evidence="7" id="KW-0285">Flavoprotein</keyword>
<dbReference type="PANTHER" id="PTHR10578">
    <property type="entry name" value="S -2-HYDROXY-ACID OXIDASE-RELATED"/>
    <property type="match status" value="1"/>
</dbReference>
<reference evidence="25" key="1">
    <citation type="journal article" date="2020" name="Stud. Mycol.">
        <title>101 Dothideomycetes genomes: a test case for predicting lifestyles and emergence of pathogens.</title>
        <authorList>
            <person name="Haridas S."/>
            <person name="Albert R."/>
            <person name="Binder M."/>
            <person name="Bloem J."/>
            <person name="Labutti K."/>
            <person name="Salamov A."/>
            <person name="Andreopoulos B."/>
            <person name="Baker S."/>
            <person name="Barry K."/>
            <person name="Bills G."/>
            <person name="Bluhm B."/>
            <person name="Cannon C."/>
            <person name="Castanera R."/>
            <person name="Culley D."/>
            <person name="Daum C."/>
            <person name="Ezra D."/>
            <person name="Gonzalez J."/>
            <person name="Henrissat B."/>
            <person name="Kuo A."/>
            <person name="Liang C."/>
            <person name="Lipzen A."/>
            <person name="Lutzoni F."/>
            <person name="Magnuson J."/>
            <person name="Mondo S."/>
            <person name="Nolan M."/>
            <person name="Ohm R."/>
            <person name="Pangilinan J."/>
            <person name="Park H.-J."/>
            <person name="Ramirez L."/>
            <person name="Alfaro M."/>
            <person name="Sun H."/>
            <person name="Tritt A."/>
            <person name="Yoshinaga Y."/>
            <person name="Zwiers L.-H."/>
            <person name="Turgeon B."/>
            <person name="Goodwin S."/>
            <person name="Spatafora J."/>
            <person name="Crous P."/>
            <person name="Grigoriev I."/>
        </authorList>
    </citation>
    <scope>NUCLEOTIDE SEQUENCE</scope>
    <source>
        <strain evidence="25">CBS 133067</strain>
    </source>
</reference>
<dbReference type="InterPro" id="IPR037396">
    <property type="entry name" value="FMN_HAD"/>
</dbReference>
<evidence type="ECO:0000256" key="19">
    <source>
        <dbReference type="ARBA" id="ARBA00075949"/>
    </source>
</evidence>
<name>A0A9P4MCS3_9PEZI</name>
<evidence type="ECO:0000256" key="9">
    <source>
        <dbReference type="ARBA" id="ARBA00022723"/>
    </source>
</evidence>
<evidence type="ECO:0000256" key="3">
    <source>
        <dbReference type="ARBA" id="ARBA00004569"/>
    </source>
</evidence>
<evidence type="ECO:0000256" key="11">
    <source>
        <dbReference type="ARBA" id="ARBA00023002"/>
    </source>
</evidence>
<keyword evidence="8" id="KW-0288">FMN</keyword>
<dbReference type="PANTHER" id="PTHR10578:SF104">
    <property type="entry name" value="CYTOCHROME B2, MITOCHONDRIAL-RELATED"/>
    <property type="match status" value="1"/>
</dbReference>
<dbReference type="Gene3D" id="3.10.120.10">
    <property type="entry name" value="Cytochrome b5-like heme/steroid binding domain"/>
    <property type="match status" value="1"/>
</dbReference>
<dbReference type="Gene3D" id="3.20.20.70">
    <property type="entry name" value="Aldolase class I"/>
    <property type="match status" value="1"/>
</dbReference>
<dbReference type="FunFam" id="3.20.20.70:FF:000062">
    <property type="entry name" value="Cytochrome b2, mitochondrial, putative"/>
    <property type="match status" value="1"/>
</dbReference>
<feature type="region of interest" description="Disordered" evidence="22">
    <location>
        <begin position="283"/>
        <end position="307"/>
    </location>
</feature>
<comment type="similarity">
    <text evidence="15">In the C-terminal section; belongs to the FMN-dependent alpha-hydroxy acid dehydrogenase family.</text>
</comment>
<dbReference type="InterPro" id="IPR000262">
    <property type="entry name" value="FMN-dep_DH"/>
</dbReference>
<dbReference type="SMART" id="SM01117">
    <property type="entry name" value="Cyt-b5"/>
    <property type="match status" value="1"/>
</dbReference>
<dbReference type="Proteomes" id="UP000799772">
    <property type="component" value="Unassembled WGS sequence"/>
</dbReference>
<dbReference type="PRINTS" id="PR00363">
    <property type="entry name" value="CYTOCHROMEB5"/>
</dbReference>
<dbReference type="SUPFAM" id="SSF55856">
    <property type="entry name" value="Cytochrome b5-like heme/steroid binding domain"/>
    <property type="match status" value="1"/>
</dbReference>
<evidence type="ECO:0000256" key="17">
    <source>
        <dbReference type="ARBA" id="ARBA00066458"/>
    </source>
</evidence>
<organism evidence="25 26">
    <name type="scientific">Rhizodiscina lignyota</name>
    <dbReference type="NCBI Taxonomy" id="1504668"/>
    <lineage>
        <taxon>Eukaryota</taxon>
        <taxon>Fungi</taxon>
        <taxon>Dikarya</taxon>
        <taxon>Ascomycota</taxon>
        <taxon>Pezizomycotina</taxon>
        <taxon>Dothideomycetes</taxon>
        <taxon>Pleosporomycetidae</taxon>
        <taxon>Aulographales</taxon>
        <taxon>Rhizodiscinaceae</taxon>
        <taxon>Rhizodiscina</taxon>
    </lineage>
</organism>
<dbReference type="OrthoDB" id="1925334at2759"/>
<accession>A0A9P4MCS3</accession>
<evidence type="ECO:0000256" key="4">
    <source>
        <dbReference type="ARBA" id="ARBA00011881"/>
    </source>
</evidence>
<dbReference type="EC" id="1.1.2.3" evidence="17"/>
<dbReference type="InterPro" id="IPR013785">
    <property type="entry name" value="Aldolase_TIM"/>
</dbReference>
<evidence type="ECO:0000256" key="15">
    <source>
        <dbReference type="ARBA" id="ARBA00061137"/>
    </source>
</evidence>